<feature type="compositionally biased region" description="Low complexity" evidence="1">
    <location>
        <begin position="553"/>
        <end position="571"/>
    </location>
</feature>
<feature type="compositionally biased region" description="Basic and acidic residues" evidence="1">
    <location>
        <begin position="849"/>
        <end position="864"/>
    </location>
</feature>
<feature type="compositionally biased region" description="Acidic residues" evidence="1">
    <location>
        <begin position="51"/>
        <end position="65"/>
    </location>
</feature>
<evidence type="ECO:0000256" key="1">
    <source>
        <dbReference type="SAM" id="MobiDB-lite"/>
    </source>
</evidence>
<feature type="region of interest" description="Disordered" evidence="1">
    <location>
        <begin position="273"/>
        <end position="442"/>
    </location>
</feature>
<accession>A0ABR0IRE5</accession>
<feature type="compositionally biased region" description="Polar residues" evidence="1">
    <location>
        <begin position="81"/>
        <end position="112"/>
    </location>
</feature>
<feature type="compositionally biased region" description="Polar residues" evidence="1">
    <location>
        <begin position="226"/>
        <end position="239"/>
    </location>
</feature>
<feature type="compositionally biased region" description="Low complexity" evidence="1">
    <location>
        <begin position="277"/>
        <end position="317"/>
    </location>
</feature>
<dbReference type="Proteomes" id="UP001323617">
    <property type="component" value="Unassembled WGS sequence"/>
</dbReference>
<dbReference type="RefSeq" id="XP_062806460.1">
    <property type="nucleotide sequence ID" value="XM_062943369.1"/>
</dbReference>
<feature type="compositionally biased region" description="Basic and acidic residues" evidence="1">
    <location>
        <begin position="140"/>
        <end position="154"/>
    </location>
</feature>
<name>A0ABR0IRE5_9PEZI</name>
<feature type="region of interest" description="Disordered" evidence="1">
    <location>
        <begin position="461"/>
        <end position="611"/>
    </location>
</feature>
<dbReference type="GeneID" id="87964234"/>
<evidence type="ECO:0000313" key="2">
    <source>
        <dbReference type="EMBL" id="KAK4682990.1"/>
    </source>
</evidence>
<feature type="compositionally biased region" description="Low complexity" evidence="1">
    <location>
        <begin position="115"/>
        <end position="134"/>
    </location>
</feature>
<feature type="compositionally biased region" description="Polar residues" evidence="1">
    <location>
        <begin position="381"/>
        <end position="407"/>
    </location>
</feature>
<feature type="compositionally biased region" description="Polar residues" evidence="1">
    <location>
        <begin position="812"/>
        <end position="825"/>
    </location>
</feature>
<dbReference type="EMBL" id="JAFFHC010000001">
    <property type="protein sequence ID" value="KAK4682990.1"/>
    <property type="molecule type" value="Genomic_DNA"/>
</dbReference>
<proteinExistence type="predicted"/>
<comment type="caution">
    <text evidence="2">The sequence shown here is derived from an EMBL/GenBank/DDBJ whole genome shotgun (WGS) entry which is preliminary data.</text>
</comment>
<feature type="compositionally biased region" description="Low complexity" evidence="1">
    <location>
        <begin position="715"/>
        <end position="732"/>
    </location>
</feature>
<feature type="compositionally biased region" description="Low complexity" evidence="1">
    <location>
        <begin position="874"/>
        <end position="885"/>
    </location>
</feature>
<feature type="compositionally biased region" description="Polar residues" evidence="1">
    <location>
        <begin position="346"/>
        <end position="359"/>
    </location>
</feature>
<feature type="compositionally biased region" description="Basic and acidic residues" evidence="1">
    <location>
        <begin position="181"/>
        <end position="196"/>
    </location>
</feature>
<sequence length="1041" mass="109646">MDDGSYGNVFPTNRSMSPAVGSPAQANDMYKVNVSRQKTRKWANFKPQNYDGDDWGDEYEDDEPEPNPPPQSKPMGPRSPTEPQQFQRAVTMPESTGSLATLPSQSHQQPRKSSLDAATSPTSPSSLASPSRSPFVRPADIYRKLEEERKRSLESPRPALSSVTGPPVVDRPQHAAGAEAGSKEDEERTGVNRDSRPGLATVPERRSEYGLEGLLDSYGSDEPSNEPASYTPHYTTSEAQPPAHVEDSKVDVGKQLRRYSTSPQLPLVTRMSGFGEDLFSPSSFLDSSNRQPSVPAVGVPAVGVPTTSTTTGTAQVSNDPSRTQSPAPTLRQHQPQQSPSTPATQGINLASTAPETTAGETPLTHDSNHPVSPAAMKHGAETSSSAIAVQQDSGAPPGSNTPAQQQPAADLPREPAANKQSNEKGILRPSLPGGWVSETPATPGEALLPFQIEPVPAAVERAGGDANSGTPAEHAAFNMDSSHAPSYGGASPVKESGLLETQKAPLPRPASPRALPPLRTTSPSLGTTSAMVPGPESKVSYETTEKVESDALAAPEPTTTTTEISEITPTAPLNPRRDPPEITTDVHPVLSPPSYGTGSTLEADTSSPLKENDVLSEEIMKSLSPVQSTEGFGNIHADTTDAYQAAARSPVRESSYLGDVYDDYWTASEEKVEAGLLAAAATGQQPEAGRPSDAPSVSVAEPPREETAPSLDVKAVALSASSPTSPAKPAASEGGVGNTPVMEDTRKRFSWEAGFSDPAPVSIQPAVKEPAAEPKSLALPTITTLPAELDAARSSPAPGLKADAVPLADTVSQASSTLAPRSANATPIEPPSPISVLSDRPNGKSLAYADEKIAVEPPTGEERTSPTPENIAPQEQQQQQQQQQQLASWAVTPRKGSINILPFRQVLEMPMPLDRIRTFNDSRAQFAAIDTGLDEWLTIMTSRHPEHTNAFVAGFGSQQGLSPTGAPSQQFGGNGAHGLPANIPMPPPHQHGASGFSHLQHSAQVQKSKVLLMAAGKAGKGLFSKGRNKLRETGDKVFSSS</sequence>
<feature type="region of interest" description="Disordered" evidence="1">
    <location>
        <begin position="812"/>
        <end position="890"/>
    </location>
</feature>
<feature type="compositionally biased region" description="Polar residues" evidence="1">
    <location>
        <begin position="318"/>
        <end position="327"/>
    </location>
</feature>
<evidence type="ECO:0000313" key="3">
    <source>
        <dbReference type="Proteomes" id="UP001323617"/>
    </source>
</evidence>
<feature type="region of interest" description="Disordered" evidence="1">
    <location>
        <begin position="682"/>
        <end position="741"/>
    </location>
</feature>
<protein>
    <submittedName>
        <fullName evidence="2">Uncharacterized protein</fullName>
    </submittedName>
</protein>
<feature type="region of interest" description="Disordered" evidence="1">
    <location>
        <begin position="1"/>
        <end position="250"/>
    </location>
</feature>
<organism evidence="2 3">
    <name type="scientific">Podospora pseudoanserina</name>
    <dbReference type="NCBI Taxonomy" id="2609844"/>
    <lineage>
        <taxon>Eukaryota</taxon>
        <taxon>Fungi</taxon>
        <taxon>Dikarya</taxon>
        <taxon>Ascomycota</taxon>
        <taxon>Pezizomycotina</taxon>
        <taxon>Sordariomycetes</taxon>
        <taxon>Sordariomycetidae</taxon>
        <taxon>Sordariales</taxon>
        <taxon>Podosporaceae</taxon>
        <taxon>Podospora</taxon>
    </lineage>
</organism>
<feature type="compositionally biased region" description="Polar residues" evidence="1">
    <location>
        <begin position="594"/>
        <end position="609"/>
    </location>
</feature>
<feature type="compositionally biased region" description="Low complexity" evidence="1">
    <location>
        <begin position="332"/>
        <end position="345"/>
    </location>
</feature>
<gene>
    <name evidence="2" type="ORF">QC764_121100</name>
</gene>
<keyword evidence="3" id="KW-1185">Reference proteome</keyword>
<feature type="region of interest" description="Disordered" evidence="1">
    <location>
        <begin position="1022"/>
        <end position="1041"/>
    </location>
</feature>
<feature type="compositionally biased region" description="Polar residues" evidence="1">
    <location>
        <begin position="520"/>
        <end position="530"/>
    </location>
</feature>
<reference evidence="2 3" key="1">
    <citation type="journal article" date="2023" name="bioRxiv">
        <title>High-quality genome assemblies of four members of thePodospora anserinaspecies complex.</title>
        <authorList>
            <person name="Ament-Velasquez S.L."/>
            <person name="Vogan A.A."/>
            <person name="Wallerman O."/>
            <person name="Hartmann F."/>
            <person name="Gautier V."/>
            <person name="Silar P."/>
            <person name="Giraud T."/>
            <person name="Johannesson H."/>
        </authorList>
    </citation>
    <scope>NUCLEOTIDE SEQUENCE [LARGE SCALE GENOMIC DNA]</scope>
    <source>
        <strain evidence="2 3">CBS 124.78</strain>
    </source>
</reference>